<feature type="compositionally biased region" description="Basic residues" evidence="1">
    <location>
        <begin position="338"/>
        <end position="366"/>
    </location>
</feature>
<evidence type="ECO:0000313" key="4">
    <source>
        <dbReference type="Proteomes" id="UP000023152"/>
    </source>
</evidence>
<keyword evidence="2" id="KW-0472">Membrane</keyword>
<feature type="region of interest" description="Disordered" evidence="1">
    <location>
        <begin position="329"/>
        <end position="379"/>
    </location>
</feature>
<organism evidence="3 4">
    <name type="scientific">Reticulomyxa filosa</name>
    <dbReference type="NCBI Taxonomy" id="46433"/>
    <lineage>
        <taxon>Eukaryota</taxon>
        <taxon>Sar</taxon>
        <taxon>Rhizaria</taxon>
        <taxon>Retaria</taxon>
        <taxon>Foraminifera</taxon>
        <taxon>Monothalamids</taxon>
        <taxon>Reticulomyxidae</taxon>
        <taxon>Reticulomyxa</taxon>
    </lineage>
</organism>
<evidence type="ECO:0000256" key="2">
    <source>
        <dbReference type="SAM" id="Phobius"/>
    </source>
</evidence>
<sequence length="884" mass="104613">CEFYDENGCKTKDDDCPCEGLDCPYEGLDWYDHTDLTGVWSLHFDNTHFSGNIDQLSQQDELATEDMLYLTHDQHTSQLKGYINNPNKCQVFGTVDPNGIDVDLIVIWSQSKDEAQHFAGYVTILHGQYDCHNGLNCEYSSWSFLLLYEHYISFKELDKTKQNTQFGSSSSSFSIANITDSKISEDLRQQVKSKLDELAKSVKNKYFETVRKYLTEQENAHWEWRQNGRPTNGNLWKCNPFNALYEINNVELLSFSIDVYTYIYTYDMYLYILQFVFTLNTAKFQCIWRRLKLPRAQWKEVEYYRFVRKVECALSIPLRSFSTKQVSIAREGEGEERRRRKRRRRRGGGGGGRSKKKKRKQKKKKKKDEQQQQQQQQQQLKQQSRICVGEIAKNMRRVCVGKITNNMHEIYVRDMTEKIHKMFEGEITKDSDMLLKYVDAVYQGSANEECHEDYFNDIIHWKWLNKQLETYRYRPKDWGIFLHGELVQIRFQHGCPRCPQKGKHNFWHDGVVISSFRRSIQVHYFYNYFFFFFFFSFVSYFVCAKMRRGEGLAATITITITHSTLKDVYVQMGSKQNAATEIANDCDTSVQVRRRKSIKLNRDLDMISSNLSKTTGYVSGVMFSYLFFFIMFFFLSILEKKEKETKQNKKRWREMIGKGQKCLVQHKQYGWCYAEVLRREGAFVLARCDKANNPSQLSWFFIHSSQIQPLYCSDLSSRFRLLLFCSNATQHPIYKQNNEEKENDLLRKLPADNKEDSIKLGNVVFALVRSYAEHPRYLVIRYCFCNHVNKLLLFINSPKVNTLTSFLREKKNRDCLLSARKIEPKVSCVLCDPKSTIKFIVTKEFKKQNVHKLIFFFSFLFERFLQIPIVLSRKRAIHWKILFQ</sequence>
<reference evidence="3 4" key="1">
    <citation type="journal article" date="2013" name="Curr. Biol.">
        <title>The Genome of the Foraminiferan Reticulomyxa filosa.</title>
        <authorList>
            <person name="Glockner G."/>
            <person name="Hulsmann N."/>
            <person name="Schleicher M."/>
            <person name="Noegel A.A."/>
            <person name="Eichinger L."/>
            <person name="Gallinger C."/>
            <person name="Pawlowski J."/>
            <person name="Sierra R."/>
            <person name="Euteneuer U."/>
            <person name="Pillet L."/>
            <person name="Moustafa A."/>
            <person name="Platzer M."/>
            <person name="Groth M."/>
            <person name="Szafranski K."/>
            <person name="Schliwa M."/>
        </authorList>
    </citation>
    <scope>NUCLEOTIDE SEQUENCE [LARGE SCALE GENOMIC DNA]</scope>
</reference>
<comment type="caution">
    <text evidence="3">The sequence shown here is derived from an EMBL/GenBank/DDBJ whole genome shotgun (WGS) entry which is preliminary data.</text>
</comment>
<dbReference type="Proteomes" id="UP000023152">
    <property type="component" value="Unassembled WGS sequence"/>
</dbReference>
<evidence type="ECO:0000256" key="1">
    <source>
        <dbReference type="SAM" id="MobiDB-lite"/>
    </source>
</evidence>
<feature type="non-terminal residue" evidence="3">
    <location>
        <position position="1"/>
    </location>
</feature>
<feature type="transmembrane region" description="Helical" evidence="2">
    <location>
        <begin position="524"/>
        <end position="543"/>
    </location>
</feature>
<name>X6NR26_RETFI</name>
<feature type="transmembrane region" description="Helical" evidence="2">
    <location>
        <begin position="616"/>
        <end position="638"/>
    </location>
</feature>
<gene>
    <name evidence="3" type="ORF">RFI_09331</name>
</gene>
<accession>X6NR26</accession>
<proteinExistence type="predicted"/>
<keyword evidence="2" id="KW-0812">Transmembrane</keyword>
<keyword evidence="4" id="KW-1185">Reference proteome</keyword>
<keyword evidence="2" id="KW-1133">Transmembrane helix</keyword>
<dbReference type="EMBL" id="ASPP01007038">
    <property type="protein sequence ID" value="ETO27802.1"/>
    <property type="molecule type" value="Genomic_DNA"/>
</dbReference>
<protein>
    <submittedName>
        <fullName evidence="3">Uncharacterized protein</fullName>
    </submittedName>
</protein>
<evidence type="ECO:0000313" key="3">
    <source>
        <dbReference type="EMBL" id="ETO27802.1"/>
    </source>
</evidence>
<dbReference type="AlphaFoldDB" id="X6NR26"/>